<keyword evidence="2" id="KW-0732">Signal</keyword>
<evidence type="ECO:0000256" key="2">
    <source>
        <dbReference type="SAM" id="SignalP"/>
    </source>
</evidence>
<organism evidence="3 4">
    <name type="scientific">Chitinophaga japonensis</name>
    <name type="common">Flexibacter japonensis</name>
    <dbReference type="NCBI Taxonomy" id="104662"/>
    <lineage>
        <taxon>Bacteria</taxon>
        <taxon>Pseudomonadati</taxon>
        <taxon>Bacteroidota</taxon>
        <taxon>Chitinophagia</taxon>
        <taxon>Chitinophagales</taxon>
        <taxon>Chitinophagaceae</taxon>
        <taxon>Chitinophaga</taxon>
    </lineage>
</organism>
<keyword evidence="1" id="KW-1133">Transmembrane helix</keyword>
<dbReference type="Proteomes" id="UP000316778">
    <property type="component" value="Unassembled WGS sequence"/>
</dbReference>
<dbReference type="RefSeq" id="WP_145712608.1">
    <property type="nucleotide sequence ID" value="NZ_BAAAFY010000001.1"/>
</dbReference>
<protein>
    <submittedName>
        <fullName evidence="3">Uncharacterized protein</fullName>
    </submittedName>
</protein>
<evidence type="ECO:0000256" key="1">
    <source>
        <dbReference type="SAM" id="Phobius"/>
    </source>
</evidence>
<reference evidence="3 4" key="1">
    <citation type="journal article" date="2013" name="Stand. Genomic Sci.">
        <title>Genomic Encyclopedia of Type Strains, Phase I: The one thousand microbial genomes (KMG-I) project.</title>
        <authorList>
            <person name="Kyrpides N.C."/>
            <person name="Woyke T."/>
            <person name="Eisen J.A."/>
            <person name="Garrity G."/>
            <person name="Lilburn T.G."/>
            <person name="Beck B.J."/>
            <person name="Whitman W.B."/>
            <person name="Hugenholtz P."/>
            <person name="Klenk H.P."/>
        </authorList>
    </citation>
    <scope>NUCLEOTIDE SEQUENCE [LARGE SCALE GENOMIC DNA]</scope>
    <source>
        <strain evidence="3 4">DSM 13484</strain>
    </source>
</reference>
<dbReference type="OrthoDB" id="675795at2"/>
<keyword evidence="4" id="KW-1185">Reference proteome</keyword>
<sequence length="190" mass="21121">MQLRFLPYCLLLLATASALTARAQGSLKHFNGCASQHNYRLSLGDTIVIQCDSSVLMNSQNFHIYETAYRQYRLRNPNTGEIIKSYEALVTRQDSMIAGGQRDYNALKLKFDTLYYTSLAQLDQTSRDVGAVKENITNMSSSLSQTQILIGDAIDKVNNERKKSFLNRLYWGLGGLGIGVGLTALLVGIN</sequence>
<accession>A0A562T3Y7</accession>
<comment type="caution">
    <text evidence="3">The sequence shown here is derived from an EMBL/GenBank/DDBJ whole genome shotgun (WGS) entry which is preliminary data.</text>
</comment>
<feature type="chain" id="PRO_5022117372" evidence="2">
    <location>
        <begin position="24"/>
        <end position="190"/>
    </location>
</feature>
<feature type="signal peptide" evidence="2">
    <location>
        <begin position="1"/>
        <end position="23"/>
    </location>
</feature>
<keyword evidence="1" id="KW-0472">Membrane</keyword>
<feature type="transmembrane region" description="Helical" evidence="1">
    <location>
        <begin position="169"/>
        <end position="189"/>
    </location>
</feature>
<proteinExistence type="predicted"/>
<dbReference type="AlphaFoldDB" id="A0A562T3Y7"/>
<evidence type="ECO:0000313" key="4">
    <source>
        <dbReference type="Proteomes" id="UP000316778"/>
    </source>
</evidence>
<dbReference type="EMBL" id="VLLG01000003">
    <property type="protein sequence ID" value="TWI87954.1"/>
    <property type="molecule type" value="Genomic_DNA"/>
</dbReference>
<gene>
    <name evidence="3" type="ORF">LX66_2028</name>
</gene>
<name>A0A562T3Y7_CHIJA</name>
<evidence type="ECO:0000313" key="3">
    <source>
        <dbReference type="EMBL" id="TWI87954.1"/>
    </source>
</evidence>
<keyword evidence="1" id="KW-0812">Transmembrane</keyword>